<dbReference type="Proteomes" id="UP000035170">
    <property type="component" value="Unassembled WGS sequence"/>
</dbReference>
<dbReference type="EMBL" id="JZWI01000005">
    <property type="protein sequence ID" value="KLN57824.1"/>
    <property type="molecule type" value="Genomic_DNA"/>
</dbReference>
<keyword evidence="2" id="KW-0830">Ubiquinone</keyword>
<proteinExistence type="predicted"/>
<name>A0A0H2M625_VARPD</name>
<evidence type="ECO:0000313" key="2">
    <source>
        <dbReference type="EMBL" id="KLN57824.1"/>
    </source>
</evidence>
<dbReference type="PANTHER" id="PTHR33990">
    <property type="entry name" value="PROTEIN YJDN-RELATED"/>
    <property type="match status" value="1"/>
</dbReference>
<comment type="caution">
    <text evidence="2">The sequence shown here is derived from an EMBL/GenBank/DDBJ whole genome shotgun (WGS) entry which is preliminary data.</text>
</comment>
<organism evidence="2 3">
    <name type="scientific">Variovorax paradoxus</name>
    <dbReference type="NCBI Taxonomy" id="34073"/>
    <lineage>
        <taxon>Bacteria</taxon>
        <taxon>Pseudomonadati</taxon>
        <taxon>Pseudomonadota</taxon>
        <taxon>Betaproteobacteria</taxon>
        <taxon>Burkholderiales</taxon>
        <taxon>Comamonadaceae</taxon>
        <taxon>Variovorax</taxon>
    </lineage>
</organism>
<dbReference type="PANTHER" id="PTHR33990:SF2">
    <property type="entry name" value="PHNB-LIKE DOMAIN-CONTAINING PROTEIN"/>
    <property type="match status" value="1"/>
</dbReference>
<dbReference type="AlphaFoldDB" id="A0A0H2M625"/>
<dbReference type="PATRIC" id="fig|34073.19.peg.847"/>
<keyword evidence="3" id="KW-1185">Reference proteome</keyword>
<dbReference type="InterPro" id="IPR028973">
    <property type="entry name" value="PhnB-like"/>
</dbReference>
<dbReference type="InterPro" id="IPR029068">
    <property type="entry name" value="Glyas_Bleomycin-R_OHBP_Dase"/>
</dbReference>
<evidence type="ECO:0000259" key="1">
    <source>
        <dbReference type="Pfam" id="PF06983"/>
    </source>
</evidence>
<keyword evidence="2" id="KW-0489">Methyltransferase</keyword>
<dbReference type="GO" id="GO:0008168">
    <property type="term" value="F:methyltransferase activity"/>
    <property type="evidence" value="ECO:0007669"/>
    <property type="project" value="UniProtKB-KW"/>
</dbReference>
<sequence>MQKIVPCLWFDGNGEDALKFYSSIFPNSRVTDRLFWGDTNPSLKGSLLTATFELDGQAFMVLNGGPEYKFTPAISMLVQCETQAEVDYYWDRLLEGGGQPVQCGWLTDRYGVSWQVAPMAMIRMFQDKDPAKAARAMRAMMKMIKLDLAVAQKAFDGE</sequence>
<dbReference type="PIRSF" id="PIRSF021700">
    <property type="entry name" value="3_dmu_93_MTrfase"/>
    <property type="match status" value="1"/>
</dbReference>
<reference evidence="2 3" key="1">
    <citation type="submission" date="2015-03" db="EMBL/GenBank/DDBJ databases">
        <title>Genome sequence of Variovorax paradoxus TBEA6.</title>
        <authorList>
            <person name="Poehlein A."/>
            <person name="Schuldes J."/>
            <person name="Wuebbeler J.H."/>
            <person name="Hiessl S."/>
            <person name="Steinbuechel A."/>
            <person name="Daniel R."/>
        </authorList>
    </citation>
    <scope>NUCLEOTIDE SEQUENCE [LARGE SCALE GENOMIC DNA]</scope>
    <source>
        <strain evidence="2 3">TBEA6</strain>
    </source>
</reference>
<accession>A0A0H2M625</accession>
<feature type="domain" description="PhnB-like" evidence="1">
    <location>
        <begin position="2"/>
        <end position="116"/>
    </location>
</feature>
<dbReference type="Pfam" id="PF06983">
    <property type="entry name" value="3-dmu-9_3-mt"/>
    <property type="match status" value="1"/>
</dbReference>
<dbReference type="CDD" id="cd06588">
    <property type="entry name" value="PhnB_like"/>
    <property type="match status" value="1"/>
</dbReference>
<dbReference type="RefSeq" id="WP_047783415.1">
    <property type="nucleotide sequence ID" value="NZ_JZWI01000005.1"/>
</dbReference>
<gene>
    <name evidence="2" type="ORF">VPARA_08350</name>
</gene>
<evidence type="ECO:0000313" key="3">
    <source>
        <dbReference type="Proteomes" id="UP000035170"/>
    </source>
</evidence>
<protein>
    <submittedName>
        <fullName evidence="2">3-demethylubiquinone-9 3-methyltransferase</fullName>
    </submittedName>
</protein>
<dbReference type="Gene3D" id="3.10.180.10">
    <property type="entry name" value="2,3-Dihydroxybiphenyl 1,2-Dioxygenase, domain 1"/>
    <property type="match status" value="1"/>
</dbReference>
<dbReference type="SUPFAM" id="SSF54593">
    <property type="entry name" value="Glyoxalase/Bleomycin resistance protein/Dihydroxybiphenyl dioxygenase"/>
    <property type="match status" value="1"/>
</dbReference>
<dbReference type="GO" id="GO:0032259">
    <property type="term" value="P:methylation"/>
    <property type="evidence" value="ECO:0007669"/>
    <property type="project" value="UniProtKB-KW"/>
</dbReference>
<keyword evidence="2" id="KW-0808">Transferase</keyword>
<dbReference type="InterPro" id="IPR009725">
    <property type="entry name" value="3_dmu_93_MTrfase"/>
</dbReference>